<evidence type="ECO:0000313" key="3">
    <source>
        <dbReference type="Proteomes" id="UP000256405"/>
    </source>
</evidence>
<keyword evidence="1" id="KW-1133">Transmembrane helix</keyword>
<feature type="transmembrane region" description="Helical" evidence="1">
    <location>
        <begin position="39"/>
        <end position="58"/>
    </location>
</feature>
<sequence length="67" mass="7506">MSKRRLYFHIFLILAALLIGGLSIWNSGLIPEGKNYPNLTALAMLFVLLGQLAQLKAYQNQKNSKNS</sequence>
<organism evidence="2 3">
    <name type="scientific">Algoriphagus antarcticus</name>
    <dbReference type="NCBI Taxonomy" id="238540"/>
    <lineage>
        <taxon>Bacteria</taxon>
        <taxon>Pseudomonadati</taxon>
        <taxon>Bacteroidota</taxon>
        <taxon>Cytophagia</taxon>
        <taxon>Cytophagales</taxon>
        <taxon>Cyclobacteriaceae</taxon>
        <taxon>Algoriphagus</taxon>
    </lineage>
</organism>
<dbReference type="Proteomes" id="UP000256405">
    <property type="component" value="Unassembled WGS sequence"/>
</dbReference>
<dbReference type="RefSeq" id="WP_086542589.1">
    <property type="nucleotide sequence ID" value="NZ_MSSW01000050.1"/>
</dbReference>
<evidence type="ECO:0000256" key="1">
    <source>
        <dbReference type="SAM" id="Phobius"/>
    </source>
</evidence>
<keyword evidence="3" id="KW-1185">Reference proteome</keyword>
<comment type="caution">
    <text evidence="2">The sequence shown here is derived from an EMBL/GenBank/DDBJ whole genome shotgun (WGS) entry which is preliminary data.</text>
</comment>
<accession>A0A3E0DHA1</accession>
<dbReference type="EMBL" id="QUNF01000023">
    <property type="protein sequence ID" value="REG82090.1"/>
    <property type="molecule type" value="Genomic_DNA"/>
</dbReference>
<keyword evidence="1" id="KW-0812">Transmembrane</keyword>
<proteinExistence type="predicted"/>
<name>A0A3E0DHA1_9BACT</name>
<dbReference type="OrthoDB" id="9956085at2"/>
<reference evidence="2 3" key="1">
    <citation type="submission" date="2018-08" db="EMBL/GenBank/DDBJ databases">
        <title>Genomic Encyclopedia of Archaeal and Bacterial Type Strains, Phase II (KMG-II): from individual species to whole genera.</title>
        <authorList>
            <person name="Goeker M."/>
        </authorList>
    </citation>
    <scope>NUCLEOTIDE SEQUENCE [LARGE SCALE GENOMIC DNA]</scope>
    <source>
        <strain evidence="2 3">DSM 15986</strain>
    </source>
</reference>
<evidence type="ECO:0000313" key="2">
    <source>
        <dbReference type="EMBL" id="REG82090.1"/>
    </source>
</evidence>
<keyword evidence="1" id="KW-0472">Membrane</keyword>
<feature type="transmembrane region" description="Helical" evidence="1">
    <location>
        <begin position="7"/>
        <end position="27"/>
    </location>
</feature>
<dbReference type="AlphaFoldDB" id="A0A3E0DHA1"/>
<protein>
    <submittedName>
        <fullName evidence="2">Uncharacterized protein</fullName>
    </submittedName>
</protein>
<gene>
    <name evidence="2" type="ORF">C8N25_12379</name>
</gene>